<gene>
    <name evidence="7" type="ORF">BI350_00830</name>
</gene>
<dbReference type="RefSeq" id="WP_075526400.1">
    <property type="nucleotide sequence ID" value="NZ_CP017560.1"/>
</dbReference>
<name>A0A1D8JC72_9BACL</name>
<dbReference type="AlphaFoldDB" id="A0A1D8JC72"/>
<dbReference type="EMBL" id="CP017560">
    <property type="protein sequence ID" value="AOV06304.1"/>
    <property type="molecule type" value="Genomic_DNA"/>
</dbReference>
<dbReference type="InterPro" id="IPR024923">
    <property type="entry name" value="PG_synth_SpoVB"/>
</dbReference>
<keyword evidence="5 6" id="KW-0472">Membrane</keyword>
<evidence type="ECO:0000256" key="2">
    <source>
        <dbReference type="ARBA" id="ARBA00022475"/>
    </source>
</evidence>
<accession>A0A1D8JC72</accession>
<feature type="transmembrane region" description="Helical" evidence="6">
    <location>
        <begin position="442"/>
        <end position="463"/>
    </location>
</feature>
<feature type="transmembrane region" description="Helical" evidence="6">
    <location>
        <begin position="228"/>
        <end position="248"/>
    </location>
</feature>
<dbReference type="InterPro" id="IPR002797">
    <property type="entry name" value="Polysacc_synth"/>
</dbReference>
<feature type="transmembrane region" description="Helical" evidence="6">
    <location>
        <begin position="352"/>
        <end position="373"/>
    </location>
</feature>
<dbReference type="PANTHER" id="PTHR30250">
    <property type="entry name" value="PST FAMILY PREDICTED COLANIC ACID TRANSPORTER"/>
    <property type="match status" value="1"/>
</dbReference>
<feature type="transmembrane region" description="Helical" evidence="6">
    <location>
        <begin position="321"/>
        <end position="340"/>
    </location>
</feature>
<reference evidence="7 8" key="1">
    <citation type="submission" date="2016-09" db="EMBL/GenBank/DDBJ databases">
        <title>Complete genome sequence of the Lysinibacillus sphaericus LMG 22257, a specie of Bacillus with ureolytic activity that can effectively biodeposit calcium carbonate.</title>
        <authorList>
            <person name="Yan W."/>
        </authorList>
    </citation>
    <scope>NUCLEOTIDE SEQUENCE [LARGE SCALE GENOMIC DNA]</scope>
    <source>
        <strain evidence="7 8">LMG 22257</strain>
    </source>
</reference>
<dbReference type="GO" id="GO:0005886">
    <property type="term" value="C:plasma membrane"/>
    <property type="evidence" value="ECO:0007669"/>
    <property type="project" value="UniProtKB-SubCell"/>
</dbReference>
<feature type="transmembrane region" description="Helical" evidence="6">
    <location>
        <begin position="90"/>
        <end position="112"/>
    </location>
</feature>
<dbReference type="InterPro" id="IPR050833">
    <property type="entry name" value="Poly_Biosynth_Transport"/>
</dbReference>
<comment type="subcellular location">
    <subcellularLocation>
        <location evidence="1">Cell membrane</location>
        <topology evidence="1">Multi-pass membrane protein</topology>
    </subcellularLocation>
</comment>
<dbReference type="Proteomes" id="UP000185746">
    <property type="component" value="Chromosome"/>
</dbReference>
<keyword evidence="2" id="KW-1003">Cell membrane</keyword>
<organism evidence="7 8">
    <name type="scientific">Sporosarcina ureilytica</name>
    <dbReference type="NCBI Taxonomy" id="298596"/>
    <lineage>
        <taxon>Bacteria</taxon>
        <taxon>Bacillati</taxon>
        <taxon>Bacillota</taxon>
        <taxon>Bacilli</taxon>
        <taxon>Bacillales</taxon>
        <taxon>Caryophanaceae</taxon>
        <taxon>Sporosarcina</taxon>
    </lineage>
</organism>
<dbReference type="PANTHER" id="PTHR30250:SF29">
    <property type="entry name" value="POLYSACCHARIDE BIOSYNTHESIS PROTEIN C-TERMINAL DOMAIN-CONTAINING PROTEIN"/>
    <property type="match status" value="1"/>
</dbReference>
<feature type="transmembrane region" description="Helical" evidence="6">
    <location>
        <begin position="118"/>
        <end position="140"/>
    </location>
</feature>
<feature type="transmembrane region" description="Helical" evidence="6">
    <location>
        <begin position="280"/>
        <end position="300"/>
    </location>
</feature>
<feature type="transmembrane region" description="Helical" evidence="6">
    <location>
        <begin position="44"/>
        <end position="69"/>
    </location>
</feature>
<dbReference type="KEGG" id="surl:BI350_00830"/>
<evidence type="ECO:0000256" key="4">
    <source>
        <dbReference type="ARBA" id="ARBA00022989"/>
    </source>
</evidence>
<keyword evidence="3 6" id="KW-0812">Transmembrane</keyword>
<keyword evidence="4 6" id="KW-1133">Transmembrane helix</keyword>
<evidence type="ECO:0000256" key="1">
    <source>
        <dbReference type="ARBA" id="ARBA00004651"/>
    </source>
</evidence>
<evidence type="ECO:0000313" key="8">
    <source>
        <dbReference type="Proteomes" id="UP000185746"/>
    </source>
</evidence>
<evidence type="ECO:0000256" key="3">
    <source>
        <dbReference type="ARBA" id="ARBA00022692"/>
    </source>
</evidence>
<keyword evidence="8" id="KW-1185">Reference proteome</keyword>
<feature type="transmembrane region" description="Helical" evidence="6">
    <location>
        <begin position="188"/>
        <end position="208"/>
    </location>
</feature>
<sequence>MVRRWDMKTFMKGASILTVSAIIVKILSAIYRVPYQNLVGDKGFYIYQQVYPFVGIFIVWTSYGFAVAVSKLLASSQSPGQAKAMMRIAFVYLFLLSITFFGILTGFAPFFAEAMGDAQLTALLRVSAYIVLLMPFLAILKGNFQAYGHMVPVAVSGVGEQASRVIIVIIGTWLVVTSGASLYKAGEIALWGAVIGEATGVLILALYYRRTFTGNAEPVCIWKTIKELTIVSLSVSASSLILLLFQLVDSFTILNYLVSMGIGEQTAMEIKGVYDRGQPLVQMGILIATTLALAIVPLIAHHASKSNGRGAVPFIQMTYRTAFLFGCASTAGLMLILPYVNEMLFETREGSFTLIIFSIQIFWLSLILPLTAILQGAGKIKIPTLLLAGGLMTKGIGNFMLVPLYGITGAAFASNIAFILITVCLFVYFKKIWAIDLAPFRFYGWLFIATLGMVILVLPWMLISDGYLFDQLPTRLSATVIALTSVVIGAVVFLFVILKSRTMAEREWYLLPFGKRLAGIQLRLNQRKGE</sequence>
<protein>
    <submittedName>
        <fullName evidence="7">Uncharacterized protein</fullName>
    </submittedName>
</protein>
<evidence type="ECO:0000256" key="6">
    <source>
        <dbReference type="SAM" id="Phobius"/>
    </source>
</evidence>
<feature type="transmembrane region" description="Helical" evidence="6">
    <location>
        <begin position="385"/>
        <end position="405"/>
    </location>
</feature>
<evidence type="ECO:0000313" key="7">
    <source>
        <dbReference type="EMBL" id="AOV06304.1"/>
    </source>
</evidence>
<feature type="transmembrane region" description="Helical" evidence="6">
    <location>
        <begin position="475"/>
        <end position="498"/>
    </location>
</feature>
<proteinExistence type="predicted"/>
<dbReference type="CDD" id="cd13124">
    <property type="entry name" value="MATE_SpoVB_like"/>
    <property type="match status" value="1"/>
</dbReference>
<evidence type="ECO:0000256" key="5">
    <source>
        <dbReference type="ARBA" id="ARBA00023136"/>
    </source>
</evidence>
<feature type="transmembrane region" description="Helical" evidence="6">
    <location>
        <begin position="411"/>
        <end position="430"/>
    </location>
</feature>
<feature type="transmembrane region" description="Helical" evidence="6">
    <location>
        <begin position="161"/>
        <end position="182"/>
    </location>
</feature>
<dbReference type="Pfam" id="PF01943">
    <property type="entry name" value="Polysacc_synt"/>
    <property type="match status" value="1"/>
</dbReference>